<organism evidence="2 3">
    <name type="scientific">Brevibacillus fulvus</name>
    <dbReference type="NCBI Taxonomy" id="1125967"/>
    <lineage>
        <taxon>Bacteria</taxon>
        <taxon>Bacillati</taxon>
        <taxon>Bacillota</taxon>
        <taxon>Bacilli</taxon>
        <taxon>Bacillales</taxon>
        <taxon>Paenibacillaceae</taxon>
        <taxon>Brevibacillus</taxon>
    </lineage>
</organism>
<accession>A0A938Y0N9</accession>
<evidence type="ECO:0000259" key="1">
    <source>
        <dbReference type="Pfam" id="PF23843"/>
    </source>
</evidence>
<proteinExistence type="predicted"/>
<dbReference type="AlphaFoldDB" id="A0A938Y0N9"/>
<sequence length="57" mass="5910">MADTKKVKLLAPVTFNGATVEAGEELELHEKNADSLVAEGLAEEVAAKKGKAAASQE</sequence>
<dbReference type="InterPro" id="IPR055634">
    <property type="entry name" value="DUF7210"/>
</dbReference>
<name>A0A938Y0N9_9BACL</name>
<comment type="caution">
    <text evidence="2">The sequence shown here is derived from an EMBL/GenBank/DDBJ whole genome shotgun (WGS) entry which is preliminary data.</text>
</comment>
<protein>
    <recommendedName>
        <fullName evidence="1">DUF7210 domain-containing protein</fullName>
    </recommendedName>
</protein>
<dbReference type="EMBL" id="JAFBEB010000010">
    <property type="protein sequence ID" value="MBM7591170.1"/>
    <property type="molecule type" value="Genomic_DNA"/>
</dbReference>
<reference evidence="2" key="1">
    <citation type="submission" date="2021-01" db="EMBL/GenBank/DDBJ databases">
        <title>Genomic Encyclopedia of Type Strains, Phase IV (KMG-IV): sequencing the most valuable type-strain genomes for metagenomic binning, comparative biology and taxonomic classification.</title>
        <authorList>
            <person name="Goeker M."/>
        </authorList>
    </citation>
    <scope>NUCLEOTIDE SEQUENCE</scope>
    <source>
        <strain evidence="2">DSM 25523</strain>
    </source>
</reference>
<dbReference type="Pfam" id="PF23843">
    <property type="entry name" value="DUF7210"/>
    <property type="match status" value="1"/>
</dbReference>
<evidence type="ECO:0000313" key="3">
    <source>
        <dbReference type="Proteomes" id="UP000717624"/>
    </source>
</evidence>
<gene>
    <name evidence="2" type="ORF">JOD01_002797</name>
</gene>
<dbReference type="RefSeq" id="WP_204518906.1">
    <property type="nucleotide sequence ID" value="NZ_BAABIN010000012.1"/>
</dbReference>
<evidence type="ECO:0000313" key="2">
    <source>
        <dbReference type="EMBL" id="MBM7591170.1"/>
    </source>
</evidence>
<dbReference type="Proteomes" id="UP000717624">
    <property type="component" value="Unassembled WGS sequence"/>
</dbReference>
<keyword evidence="3" id="KW-1185">Reference proteome</keyword>
<feature type="domain" description="DUF7210" evidence="1">
    <location>
        <begin position="5"/>
        <end position="42"/>
    </location>
</feature>